<dbReference type="Proteomes" id="UP000437068">
    <property type="component" value="Unassembled WGS sequence"/>
</dbReference>
<evidence type="ECO:0000313" key="18">
    <source>
        <dbReference type="Proteomes" id="UP000488956"/>
    </source>
</evidence>
<name>A0A6A3TRD4_9STRA</name>
<accession>A0A6A3TRD4</accession>
<evidence type="ECO:0000313" key="9">
    <source>
        <dbReference type="EMBL" id="KAE9361900.1"/>
    </source>
</evidence>
<evidence type="ECO:0000313" key="2">
    <source>
        <dbReference type="EMBL" id="KAE9031586.1"/>
    </source>
</evidence>
<evidence type="ECO:0000313" key="3">
    <source>
        <dbReference type="EMBL" id="KAE9140210.1"/>
    </source>
</evidence>
<dbReference type="EMBL" id="QXFY01000012">
    <property type="protein sequence ID" value="KAE9361900.1"/>
    <property type="molecule type" value="Genomic_DNA"/>
</dbReference>
<dbReference type="Proteomes" id="UP000441208">
    <property type="component" value="Unassembled WGS sequence"/>
</dbReference>
<organism evidence="4 14">
    <name type="scientific">Phytophthora fragariae</name>
    <dbReference type="NCBI Taxonomy" id="53985"/>
    <lineage>
        <taxon>Eukaryota</taxon>
        <taxon>Sar</taxon>
        <taxon>Stramenopiles</taxon>
        <taxon>Oomycota</taxon>
        <taxon>Peronosporomycetes</taxon>
        <taxon>Peronosporales</taxon>
        <taxon>Peronosporaceae</taxon>
        <taxon>Phytophthora</taxon>
    </lineage>
</organism>
<evidence type="ECO:0000313" key="14">
    <source>
        <dbReference type="Proteomes" id="UP000441208"/>
    </source>
</evidence>
<reference evidence="10 11" key="1">
    <citation type="submission" date="2018-08" db="EMBL/GenBank/DDBJ databases">
        <title>Genomic investigation of the strawberry pathogen Phytophthora fragariae indicates pathogenicity is determined by transcriptional variation in three key races.</title>
        <authorList>
            <person name="Adams T.M."/>
            <person name="Armitage A.D."/>
            <person name="Sobczyk M.K."/>
            <person name="Bates H.J."/>
            <person name="Dunwell J.M."/>
            <person name="Nellist C.F."/>
            <person name="Harrison R.J."/>
        </authorList>
    </citation>
    <scope>NUCLEOTIDE SEQUENCE [LARGE SCALE GENOMIC DNA]</scope>
    <source>
        <strain evidence="8 12">A4</strain>
        <strain evidence="7 16">BC-23</strain>
        <strain evidence="6 11">NOV-27</strain>
        <strain evidence="5 13">NOV-5</strain>
        <strain evidence="4 14">NOV-71</strain>
        <strain evidence="9 17">NOV-77</strain>
        <strain evidence="1 10">NOV-9</strain>
        <strain evidence="3 18">ONT-3</strain>
        <strain evidence="2 15">SCRP245</strain>
    </source>
</reference>
<dbReference type="EMBL" id="QXFZ01000005">
    <property type="protein sequence ID" value="KAE9141335.1"/>
    <property type="molecule type" value="Genomic_DNA"/>
</dbReference>
<dbReference type="EMBL" id="QXFW01000001">
    <property type="protein sequence ID" value="KAE9031586.1"/>
    <property type="molecule type" value="Genomic_DNA"/>
</dbReference>
<dbReference type="Proteomes" id="UP000476176">
    <property type="component" value="Unassembled WGS sequence"/>
</dbReference>
<evidence type="ECO:0000313" key="7">
    <source>
        <dbReference type="EMBL" id="KAE9256438.1"/>
    </source>
</evidence>
<evidence type="ECO:0000313" key="16">
    <source>
        <dbReference type="Proteomes" id="UP000476176"/>
    </source>
</evidence>
<evidence type="ECO:0000313" key="12">
    <source>
        <dbReference type="Proteomes" id="UP000437068"/>
    </source>
</evidence>
<dbReference type="EMBL" id="QXGB01000015">
    <property type="protein sequence ID" value="KAE9237274.1"/>
    <property type="molecule type" value="Genomic_DNA"/>
</dbReference>
<dbReference type="AlphaFoldDB" id="A0A6A3TRD4"/>
<protein>
    <submittedName>
        <fullName evidence="4">Uncharacterized protein</fullName>
    </submittedName>
</protein>
<evidence type="ECO:0000313" key="17">
    <source>
        <dbReference type="Proteomes" id="UP000486351"/>
    </source>
</evidence>
<dbReference type="EMBL" id="QXGC01000002">
    <property type="protein sequence ID" value="KAE9256438.1"/>
    <property type="molecule type" value="Genomic_DNA"/>
</dbReference>
<evidence type="ECO:0000313" key="4">
    <source>
        <dbReference type="EMBL" id="KAE9141335.1"/>
    </source>
</evidence>
<keyword evidence="11" id="KW-1185">Reference proteome</keyword>
<proteinExistence type="predicted"/>
<dbReference type="Proteomes" id="UP000488956">
    <property type="component" value="Unassembled WGS sequence"/>
</dbReference>
<evidence type="ECO:0000313" key="10">
    <source>
        <dbReference type="Proteomes" id="UP000429523"/>
    </source>
</evidence>
<evidence type="ECO:0000313" key="6">
    <source>
        <dbReference type="EMBL" id="KAE9237274.1"/>
    </source>
</evidence>
<evidence type="ECO:0000313" key="11">
    <source>
        <dbReference type="Proteomes" id="UP000433483"/>
    </source>
</evidence>
<gene>
    <name evidence="8" type="ORF">PF001_g638</name>
    <name evidence="7" type="ORF">PF004_g78</name>
    <name evidence="6" type="ORF">PF005_g696</name>
    <name evidence="5" type="ORF">PF006_g550</name>
    <name evidence="4" type="ORF">PF007_g291</name>
    <name evidence="9" type="ORF">PF008_g581</name>
    <name evidence="1" type="ORF">PF009_g326</name>
    <name evidence="3" type="ORF">PF010_g283</name>
    <name evidence="2" type="ORF">PF011_g10</name>
</gene>
<comment type="caution">
    <text evidence="4">The sequence shown here is derived from an EMBL/GenBank/DDBJ whole genome shotgun (WGS) entry which is preliminary data.</text>
</comment>
<evidence type="ECO:0000313" key="5">
    <source>
        <dbReference type="EMBL" id="KAE9155477.1"/>
    </source>
</evidence>
<sequence length="75" mass="8104">MSHSNIASALLCSSSSAPGLTVMSHRSLLHSWSRLTVARCTTGFSKIQRGCIHGRGAVVGRSGDFRWNRTGKWSS</sequence>
<dbReference type="EMBL" id="QXGF01000006">
    <property type="protein sequence ID" value="KAE8950142.1"/>
    <property type="molecule type" value="Genomic_DNA"/>
</dbReference>
<evidence type="ECO:0000313" key="8">
    <source>
        <dbReference type="EMBL" id="KAE9329915.1"/>
    </source>
</evidence>
<evidence type="ECO:0000313" key="1">
    <source>
        <dbReference type="EMBL" id="KAE8950142.1"/>
    </source>
</evidence>
<dbReference type="EMBL" id="QXGA01000012">
    <property type="protein sequence ID" value="KAE9155477.1"/>
    <property type="molecule type" value="Genomic_DNA"/>
</dbReference>
<evidence type="ECO:0000313" key="13">
    <source>
        <dbReference type="Proteomes" id="UP000440732"/>
    </source>
</evidence>
<dbReference type="Proteomes" id="UP000486351">
    <property type="component" value="Unassembled WGS sequence"/>
</dbReference>
<dbReference type="EMBL" id="QXGE01000013">
    <property type="protein sequence ID" value="KAE9329915.1"/>
    <property type="molecule type" value="Genomic_DNA"/>
</dbReference>
<evidence type="ECO:0000313" key="15">
    <source>
        <dbReference type="Proteomes" id="UP000460718"/>
    </source>
</evidence>
<dbReference type="Proteomes" id="UP000433483">
    <property type="component" value="Unassembled WGS sequence"/>
</dbReference>
<dbReference type="Proteomes" id="UP000429523">
    <property type="component" value="Unassembled WGS sequence"/>
</dbReference>
<dbReference type="Proteomes" id="UP000460718">
    <property type="component" value="Unassembled WGS sequence"/>
</dbReference>
<dbReference type="EMBL" id="QXFX01000005">
    <property type="protein sequence ID" value="KAE9140210.1"/>
    <property type="molecule type" value="Genomic_DNA"/>
</dbReference>
<dbReference type="Proteomes" id="UP000440732">
    <property type="component" value="Unassembled WGS sequence"/>
</dbReference>